<evidence type="ECO:0000313" key="2">
    <source>
        <dbReference type="EMBL" id="SDJ12063.1"/>
    </source>
</evidence>
<reference evidence="3" key="1">
    <citation type="submission" date="2016-10" db="EMBL/GenBank/DDBJ databases">
        <authorList>
            <person name="Varghese N."/>
            <person name="Submissions S."/>
        </authorList>
    </citation>
    <scope>NUCLEOTIDE SEQUENCE [LARGE SCALE GENOMIC DNA]</scope>
    <source>
        <strain evidence="3">CGMCC 1.10783</strain>
    </source>
</reference>
<gene>
    <name evidence="2" type="ORF">SAMN05216555_10795</name>
</gene>
<evidence type="ECO:0008006" key="4">
    <source>
        <dbReference type="Google" id="ProtNLM"/>
    </source>
</evidence>
<keyword evidence="1" id="KW-1133">Transmembrane helix</keyword>
<name>A0A1G8R5E7_9MICC</name>
<feature type="transmembrane region" description="Helical" evidence="1">
    <location>
        <begin position="166"/>
        <end position="192"/>
    </location>
</feature>
<protein>
    <recommendedName>
        <fullName evidence="4">PH domain-containing protein</fullName>
    </recommendedName>
</protein>
<keyword evidence="1" id="KW-0812">Transmembrane</keyword>
<keyword evidence="3" id="KW-1185">Reference proteome</keyword>
<evidence type="ECO:0000313" key="3">
    <source>
        <dbReference type="Proteomes" id="UP000182130"/>
    </source>
</evidence>
<feature type="transmembrane region" description="Helical" evidence="1">
    <location>
        <begin position="222"/>
        <end position="248"/>
    </location>
</feature>
<organism evidence="2 3">
    <name type="scientific">Arthrobacter cupressi</name>
    <dbReference type="NCBI Taxonomy" id="1045773"/>
    <lineage>
        <taxon>Bacteria</taxon>
        <taxon>Bacillati</taxon>
        <taxon>Actinomycetota</taxon>
        <taxon>Actinomycetes</taxon>
        <taxon>Micrococcales</taxon>
        <taxon>Micrococcaceae</taxon>
        <taxon>Arthrobacter</taxon>
    </lineage>
</organism>
<dbReference type="Proteomes" id="UP000182130">
    <property type="component" value="Unassembled WGS sequence"/>
</dbReference>
<feature type="transmembrane region" description="Helical" evidence="1">
    <location>
        <begin position="33"/>
        <end position="52"/>
    </location>
</feature>
<evidence type="ECO:0000256" key="1">
    <source>
        <dbReference type="SAM" id="Phobius"/>
    </source>
</evidence>
<dbReference type="EMBL" id="FNEI01000007">
    <property type="protein sequence ID" value="SDJ12063.1"/>
    <property type="molecule type" value="Genomic_DNA"/>
</dbReference>
<keyword evidence="1" id="KW-0472">Membrane</keyword>
<sequence>MFAFVLVCLVSLWTEFGPALVAAEPNPLDVAALAVIVGVFLWISWRSWHLGVRLSDTEVTVLGFFRDRTVPRSSVSEVSLDAQLVWYDDEERFRTTPIAAFFGIRGGLGSWVVERNERMLAEIRREILGEPEKYVPYVDDRSFDSPSYRRPRIRRRPLKHVGRYKSLVDVLPAVAMLGGSLLFTAFAGWTLFNAVQWMTGQVESPVWVRLVFSVDPYSRDDAIFSVVFHSVLAAVALGLTVRLLYLVFRPGRKYLK</sequence>
<proteinExistence type="predicted"/>
<accession>A0A1G8R5E7</accession>
<dbReference type="AlphaFoldDB" id="A0A1G8R5E7"/>